<evidence type="ECO:0000313" key="6">
    <source>
        <dbReference type="EnsemblMetazoa" id="CapteP218831"/>
    </source>
</evidence>
<dbReference type="PANTHER" id="PTHR22847:SF637">
    <property type="entry name" value="WD REPEAT DOMAIN 5B"/>
    <property type="match status" value="1"/>
</dbReference>
<reference evidence="5 7" key="2">
    <citation type="journal article" date="2013" name="Nature">
        <title>Insights into bilaterian evolution from three spiralian genomes.</title>
        <authorList>
            <person name="Simakov O."/>
            <person name="Marletaz F."/>
            <person name="Cho S.J."/>
            <person name="Edsinger-Gonzales E."/>
            <person name="Havlak P."/>
            <person name="Hellsten U."/>
            <person name="Kuo D.H."/>
            <person name="Larsson T."/>
            <person name="Lv J."/>
            <person name="Arendt D."/>
            <person name="Savage R."/>
            <person name="Osoegawa K."/>
            <person name="de Jong P."/>
            <person name="Grimwood J."/>
            <person name="Chapman J.A."/>
            <person name="Shapiro H."/>
            <person name="Aerts A."/>
            <person name="Otillar R.P."/>
            <person name="Terry A.Y."/>
            <person name="Boore J.L."/>
            <person name="Grigoriev I.V."/>
            <person name="Lindberg D.R."/>
            <person name="Seaver E.C."/>
            <person name="Weisblat D.A."/>
            <person name="Putnam N.H."/>
            <person name="Rokhsar D.S."/>
        </authorList>
    </citation>
    <scope>NUCLEOTIDE SEQUENCE</scope>
    <source>
        <strain evidence="5 7">I ESC-2004</strain>
    </source>
</reference>
<feature type="repeat" description="WD" evidence="3">
    <location>
        <begin position="169"/>
        <end position="208"/>
    </location>
</feature>
<accession>R7U150</accession>
<dbReference type="InterPro" id="IPR019775">
    <property type="entry name" value="WD40_repeat_CS"/>
</dbReference>
<feature type="repeat" description="WD" evidence="3">
    <location>
        <begin position="250"/>
        <end position="289"/>
    </location>
</feature>
<dbReference type="InterPro" id="IPR015943">
    <property type="entry name" value="WD40/YVTN_repeat-like_dom_sf"/>
</dbReference>
<sequence>MTVSLKMRHSVDWKQRNHFWLARESRRLKRGLLPSKFFRMTMAFEMFDGWPSASPSCYNETPETPVEKRKASLTSLTPMPDERPLTSPVKSVFESVTSSRPPVGGSTGGGCKKRDQENKGETALDMRMNLTQAKDLLWKTDSVDGDTPLGMRSEDFSSHIQPIQRVRKMQGHMDAVSCIEVDFRRLISGSHDRSIRIWDIRSGRSIHKLYGHKGRISSLKFDEKNILFSASWDTTIMVWDLVTFQRKAVLNGHKGSISCLQLTPEFLVSGSHDHTLRVWSRDSLKCVRIIEGHRSHVLCLHCDRVYAFSGSTDQTVRQTVVRTGELMRVFNTFSEPVYRVLVRRYLLITTSESGLISFSNTESGALECIIQAHNRASVNAICLSQGHLYTAGSDHAIKEWDLSSMACVRSLLGHKMAVLDLKVTQRRIVSSSGDNQIRIWETQIPTSSQGDSSLREDTLPLKIIKQENEPKLDRFQ</sequence>
<dbReference type="EMBL" id="KB308581">
    <property type="protein sequence ID" value="ELT97361.1"/>
    <property type="molecule type" value="Genomic_DNA"/>
</dbReference>
<name>R7U150_CAPTE</name>
<dbReference type="SUPFAM" id="SSF50978">
    <property type="entry name" value="WD40 repeat-like"/>
    <property type="match status" value="1"/>
</dbReference>
<evidence type="ECO:0000256" key="2">
    <source>
        <dbReference type="ARBA" id="ARBA00022737"/>
    </source>
</evidence>
<evidence type="ECO:0000256" key="4">
    <source>
        <dbReference type="SAM" id="MobiDB-lite"/>
    </source>
</evidence>
<dbReference type="GO" id="GO:1990234">
    <property type="term" value="C:transferase complex"/>
    <property type="evidence" value="ECO:0007669"/>
    <property type="project" value="UniProtKB-ARBA"/>
</dbReference>
<dbReference type="CDD" id="cd00200">
    <property type="entry name" value="WD40"/>
    <property type="match status" value="1"/>
</dbReference>
<dbReference type="PROSITE" id="PS50082">
    <property type="entry name" value="WD_REPEATS_2"/>
    <property type="match status" value="4"/>
</dbReference>
<evidence type="ECO:0000256" key="3">
    <source>
        <dbReference type="PROSITE-ProRule" id="PRU00221"/>
    </source>
</evidence>
<dbReference type="PROSITE" id="PS00678">
    <property type="entry name" value="WD_REPEATS_1"/>
    <property type="match status" value="2"/>
</dbReference>
<dbReference type="Pfam" id="PF00400">
    <property type="entry name" value="WD40"/>
    <property type="match status" value="6"/>
</dbReference>
<reference evidence="7" key="1">
    <citation type="submission" date="2012-12" db="EMBL/GenBank/DDBJ databases">
        <authorList>
            <person name="Hellsten U."/>
            <person name="Grimwood J."/>
            <person name="Chapman J.A."/>
            <person name="Shapiro H."/>
            <person name="Aerts A."/>
            <person name="Otillar R.P."/>
            <person name="Terry A.Y."/>
            <person name="Boore J.L."/>
            <person name="Simakov O."/>
            <person name="Marletaz F."/>
            <person name="Cho S.-J."/>
            <person name="Edsinger-Gonzales E."/>
            <person name="Havlak P."/>
            <person name="Kuo D.-H."/>
            <person name="Larsson T."/>
            <person name="Lv J."/>
            <person name="Arendt D."/>
            <person name="Savage R."/>
            <person name="Osoegawa K."/>
            <person name="de Jong P."/>
            <person name="Lindberg D.R."/>
            <person name="Seaver E.C."/>
            <person name="Weisblat D.A."/>
            <person name="Putnam N.H."/>
            <person name="Grigoriev I.V."/>
            <person name="Rokhsar D.S."/>
        </authorList>
    </citation>
    <scope>NUCLEOTIDE SEQUENCE</scope>
    <source>
        <strain evidence="7">I ESC-2004</strain>
    </source>
</reference>
<keyword evidence="2" id="KW-0677">Repeat</keyword>
<dbReference type="PANTHER" id="PTHR22847">
    <property type="entry name" value="WD40 REPEAT PROTEIN"/>
    <property type="match status" value="1"/>
</dbReference>
<dbReference type="EnsemblMetazoa" id="CapteT218831">
    <property type="protein sequence ID" value="CapteP218831"/>
    <property type="gene ID" value="CapteG218831"/>
</dbReference>
<evidence type="ECO:0000313" key="5">
    <source>
        <dbReference type="EMBL" id="ELT97361.1"/>
    </source>
</evidence>
<feature type="repeat" description="WD" evidence="3">
    <location>
        <begin position="209"/>
        <end position="249"/>
    </location>
</feature>
<keyword evidence="1 3" id="KW-0853">WD repeat</keyword>
<dbReference type="OMA" id="ANHIDFH"/>
<reference evidence="6" key="3">
    <citation type="submission" date="2015-06" db="UniProtKB">
        <authorList>
            <consortium name="EnsemblMetazoa"/>
        </authorList>
    </citation>
    <scope>IDENTIFICATION</scope>
</reference>
<dbReference type="EMBL" id="AMQN01010937">
    <property type="status" value="NOT_ANNOTATED_CDS"/>
    <property type="molecule type" value="Genomic_DNA"/>
</dbReference>
<evidence type="ECO:0000313" key="7">
    <source>
        <dbReference type="Proteomes" id="UP000014760"/>
    </source>
</evidence>
<dbReference type="PROSITE" id="PS50294">
    <property type="entry name" value="WD_REPEATS_REGION"/>
    <property type="match status" value="3"/>
</dbReference>
<dbReference type="Proteomes" id="UP000014760">
    <property type="component" value="Unassembled WGS sequence"/>
</dbReference>
<dbReference type="PRINTS" id="PR00320">
    <property type="entry name" value="GPROTEINBRPT"/>
</dbReference>
<dbReference type="InterPro" id="IPR001680">
    <property type="entry name" value="WD40_rpt"/>
</dbReference>
<organism evidence="5">
    <name type="scientific">Capitella teleta</name>
    <name type="common">Polychaete worm</name>
    <dbReference type="NCBI Taxonomy" id="283909"/>
    <lineage>
        <taxon>Eukaryota</taxon>
        <taxon>Metazoa</taxon>
        <taxon>Spiralia</taxon>
        <taxon>Lophotrochozoa</taxon>
        <taxon>Annelida</taxon>
        <taxon>Polychaeta</taxon>
        <taxon>Sedentaria</taxon>
        <taxon>Scolecida</taxon>
        <taxon>Capitellidae</taxon>
        <taxon>Capitella</taxon>
    </lineage>
</organism>
<evidence type="ECO:0000256" key="1">
    <source>
        <dbReference type="ARBA" id="ARBA00022574"/>
    </source>
</evidence>
<proteinExistence type="predicted"/>
<dbReference type="InterPro" id="IPR036322">
    <property type="entry name" value="WD40_repeat_dom_sf"/>
</dbReference>
<protein>
    <submittedName>
        <fullName evidence="5 6">Uncharacterized protein</fullName>
    </submittedName>
</protein>
<feature type="repeat" description="WD" evidence="3">
    <location>
        <begin position="411"/>
        <end position="441"/>
    </location>
</feature>
<dbReference type="OrthoDB" id="190105at2759"/>
<gene>
    <name evidence="5" type="ORF">CAPTEDRAFT_218831</name>
</gene>
<dbReference type="AlphaFoldDB" id="R7U150"/>
<dbReference type="EMBL" id="AMQN01010936">
    <property type="status" value="NOT_ANNOTATED_CDS"/>
    <property type="molecule type" value="Genomic_DNA"/>
</dbReference>
<dbReference type="Gene3D" id="2.130.10.10">
    <property type="entry name" value="YVTN repeat-like/Quinoprotein amine dehydrogenase"/>
    <property type="match status" value="2"/>
</dbReference>
<feature type="region of interest" description="Disordered" evidence="4">
    <location>
        <begin position="75"/>
        <end position="118"/>
    </location>
</feature>
<dbReference type="InterPro" id="IPR020472">
    <property type="entry name" value="WD40_PAC1"/>
</dbReference>
<keyword evidence="7" id="KW-1185">Reference proteome</keyword>
<dbReference type="STRING" id="283909.R7U150"/>
<dbReference type="HOGENOM" id="CLU_573966_0_0_1"/>
<dbReference type="SMART" id="SM00320">
    <property type="entry name" value="WD40"/>
    <property type="match status" value="7"/>
</dbReference>